<proteinExistence type="predicted"/>
<accession>A0A9K3LYQ2</accession>
<feature type="compositionally biased region" description="Polar residues" evidence="6">
    <location>
        <begin position="557"/>
        <end position="567"/>
    </location>
</feature>
<dbReference type="PANTHER" id="PTHR11959">
    <property type="entry name" value="4-HYDROXYPHENYLPYRUVATE DIOXYGENASE"/>
    <property type="match status" value="1"/>
</dbReference>
<reference evidence="10" key="1">
    <citation type="journal article" date="2021" name="Sci. Rep.">
        <title>Diploid genomic architecture of Nitzschia inconspicua, an elite biomass production diatom.</title>
        <authorList>
            <person name="Oliver A."/>
            <person name="Podell S."/>
            <person name="Pinowska A."/>
            <person name="Traller J.C."/>
            <person name="Smith S.R."/>
            <person name="McClure R."/>
            <person name="Beliaev A."/>
            <person name="Bohutskyi P."/>
            <person name="Hill E.A."/>
            <person name="Rabines A."/>
            <person name="Zheng H."/>
            <person name="Allen L.Z."/>
            <person name="Kuo A."/>
            <person name="Grigoriev I.V."/>
            <person name="Allen A.E."/>
            <person name="Hazlebeck D."/>
            <person name="Allen E.E."/>
        </authorList>
    </citation>
    <scope>NUCLEOTIDE SEQUENCE</scope>
    <source>
        <strain evidence="10">Hildebrandi</strain>
    </source>
</reference>
<dbReference type="EC" id="1.13.11.27" evidence="2"/>
<keyword evidence="3" id="KW-0479">Metal-binding</keyword>
<dbReference type="EMBL" id="JAGRRH010000004">
    <property type="protein sequence ID" value="KAG7370473.1"/>
    <property type="molecule type" value="Genomic_DNA"/>
</dbReference>
<dbReference type="InterPro" id="IPR037523">
    <property type="entry name" value="VOC_core"/>
</dbReference>
<dbReference type="PANTHER" id="PTHR11959:SF1">
    <property type="entry name" value="4-HYDROXYPHENYLPYRUVATE DIOXYGENASE"/>
    <property type="match status" value="1"/>
</dbReference>
<dbReference type="CDD" id="cd08342">
    <property type="entry name" value="HPPD_N_like"/>
    <property type="match status" value="1"/>
</dbReference>
<evidence type="ECO:0000256" key="6">
    <source>
        <dbReference type="SAM" id="MobiDB-lite"/>
    </source>
</evidence>
<evidence type="ECO:0000256" key="1">
    <source>
        <dbReference type="ARBA" id="ARBA00005162"/>
    </source>
</evidence>
<feature type="region of interest" description="Disordered" evidence="6">
    <location>
        <begin position="540"/>
        <end position="581"/>
    </location>
</feature>
<feature type="domain" description="VOC" evidence="8">
    <location>
        <begin position="359"/>
        <end position="519"/>
    </location>
</feature>
<evidence type="ECO:0000259" key="8">
    <source>
        <dbReference type="PROSITE" id="PS51819"/>
    </source>
</evidence>
<dbReference type="InterPro" id="IPR041735">
    <property type="entry name" value="4OHPhenylPyrv_dOase_C"/>
</dbReference>
<evidence type="ECO:0000313" key="11">
    <source>
        <dbReference type="Proteomes" id="UP000693970"/>
    </source>
</evidence>
<sequence length="607" mass="66765">MISTGRRRINNNTQTIRRRRLPVPFVRAVVVAKVSLSLLVLTLSTLSHYGCHAFSTPSSTSTSSSISSTTSAATTTNNNNDNNVLWKPKISSLEERRKLRGQKHNSEKIGSIGFHHVEFYCGDAKSTAQQFALSLGLTITGHTGQATGNDQCVSYGLQTGGCCCDSHSSFRVLLTAPYSKAMSSVSSQTTSTTTDNNGSPLVQKQQQHSQQHSQQQFYDAPNPLPNYSVEQAHAFFQQHGLAARAVALQVHNATQAYQVSVTNGAVSVLEPTYIPPCRGQTVTFEGHSKACTMAEVQLYGDVVLRYISFDSPNENDNNDNDNVDDTTTSSSSCPFLPHLAPYSGPLSQRSSNSDFGIYKIDHAVGNVPNLQQAYSYIQQFTGFHEFAEFTTEDVGTIDSGLNSVVLASDSETVLLPINEPTVGKRKSQIQTYLEQNEGPGLQHLALQTTNIFDTVRQMRHVEQTLLGLELMKRPSDDYYNELPDRLGKKLTQYQYQQLQELGILADADDEGVLLQLFTKPVGDRPTFFFEIIQRIGCVEQDEKEGEGEEKGQRQDGSRSSGHQQSNNNDKDAATAPLLGRPGCGGFGQGNFRELFKAIEEHEKTLKV</sequence>
<reference evidence="10" key="2">
    <citation type="submission" date="2021-04" db="EMBL/GenBank/DDBJ databases">
        <authorList>
            <person name="Podell S."/>
        </authorList>
    </citation>
    <scope>NUCLEOTIDE SEQUENCE</scope>
    <source>
        <strain evidence="10">Hildebrandi</strain>
    </source>
</reference>
<protein>
    <recommendedName>
        <fullName evidence="2">4-hydroxyphenylpyruvate dioxygenase</fullName>
        <ecNumber evidence="2">1.13.11.27</ecNumber>
    </recommendedName>
</protein>
<evidence type="ECO:0000256" key="7">
    <source>
        <dbReference type="SAM" id="Phobius"/>
    </source>
</evidence>
<gene>
    <name evidence="10" type="ORF">IV203_019043</name>
    <name evidence="9" type="ORF">IV203_022634</name>
</gene>
<organism evidence="10 11">
    <name type="scientific">Nitzschia inconspicua</name>
    <dbReference type="NCBI Taxonomy" id="303405"/>
    <lineage>
        <taxon>Eukaryota</taxon>
        <taxon>Sar</taxon>
        <taxon>Stramenopiles</taxon>
        <taxon>Ochrophyta</taxon>
        <taxon>Bacillariophyta</taxon>
        <taxon>Bacillariophyceae</taxon>
        <taxon>Bacillariophycidae</taxon>
        <taxon>Bacillariales</taxon>
        <taxon>Bacillariaceae</taxon>
        <taxon>Nitzschia</taxon>
    </lineage>
</organism>
<evidence type="ECO:0000256" key="4">
    <source>
        <dbReference type="ARBA" id="ARBA00022878"/>
    </source>
</evidence>
<feature type="region of interest" description="Disordered" evidence="6">
    <location>
        <begin position="186"/>
        <end position="223"/>
    </location>
</feature>
<dbReference type="PROSITE" id="PS51819">
    <property type="entry name" value="VOC"/>
    <property type="match status" value="1"/>
</dbReference>
<dbReference type="InterPro" id="IPR005956">
    <property type="entry name" value="4OHPhenylPyrv_dOase"/>
</dbReference>
<comment type="caution">
    <text evidence="10">The sequence shown here is derived from an EMBL/GenBank/DDBJ whole genome shotgun (WGS) entry which is preliminary data.</text>
</comment>
<keyword evidence="7" id="KW-0812">Transmembrane</keyword>
<keyword evidence="11" id="KW-1185">Reference proteome</keyword>
<feature type="region of interest" description="Disordered" evidence="6">
    <location>
        <begin position="55"/>
        <end position="85"/>
    </location>
</feature>
<keyword evidence="4" id="KW-0828">Tyrosine catabolism</keyword>
<keyword evidence="10" id="KW-0560">Oxidoreductase</keyword>
<dbReference type="GO" id="GO:0003868">
    <property type="term" value="F:4-hydroxyphenylpyruvate dioxygenase activity"/>
    <property type="evidence" value="ECO:0007669"/>
    <property type="project" value="UniProtKB-EC"/>
</dbReference>
<name>A0A9K3LYQ2_9STRA</name>
<dbReference type="AlphaFoldDB" id="A0A9K3LYQ2"/>
<evidence type="ECO:0000313" key="10">
    <source>
        <dbReference type="EMBL" id="KAG7370473.1"/>
    </source>
</evidence>
<evidence type="ECO:0000256" key="2">
    <source>
        <dbReference type="ARBA" id="ARBA00013222"/>
    </source>
</evidence>
<dbReference type="GO" id="GO:0046872">
    <property type="term" value="F:metal ion binding"/>
    <property type="evidence" value="ECO:0007669"/>
    <property type="project" value="UniProtKB-KW"/>
</dbReference>
<dbReference type="EMBL" id="JAGRRH010000023">
    <property type="protein sequence ID" value="KAG7344626.1"/>
    <property type="molecule type" value="Genomic_DNA"/>
</dbReference>
<feature type="compositionally biased region" description="Low complexity" evidence="6">
    <location>
        <begin position="55"/>
        <end position="83"/>
    </location>
</feature>
<feature type="transmembrane region" description="Helical" evidence="7">
    <location>
        <begin position="21"/>
        <end position="43"/>
    </location>
</feature>
<keyword evidence="7" id="KW-1133">Transmembrane helix</keyword>
<dbReference type="CDD" id="cd07250">
    <property type="entry name" value="HPPD_C_like"/>
    <property type="match status" value="1"/>
</dbReference>
<feature type="region of interest" description="Disordered" evidence="6">
    <location>
        <begin position="311"/>
        <end position="334"/>
    </location>
</feature>
<dbReference type="Proteomes" id="UP000693970">
    <property type="component" value="Unassembled WGS sequence"/>
</dbReference>
<evidence type="ECO:0000256" key="5">
    <source>
        <dbReference type="ARBA" id="ARBA00023232"/>
    </source>
</evidence>
<evidence type="ECO:0000313" key="9">
    <source>
        <dbReference type="EMBL" id="KAG7344626.1"/>
    </source>
</evidence>
<keyword evidence="10" id="KW-0223">Dioxygenase</keyword>
<feature type="compositionally biased region" description="Low complexity" evidence="6">
    <location>
        <begin position="203"/>
        <end position="216"/>
    </location>
</feature>
<dbReference type="OrthoDB" id="414569at2759"/>
<keyword evidence="5" id="KW-0585">Phenylalanine catabolism</keyword>
<dbReference type="GO" id="GO:0006572">
    <property type="term" value="P:L-tyrosine catabolic process"/>
    <property type="evidence" value="ECO:0007669"/>
    <property type="project" value="UniProtKB-KW"/>
</dbReference>
<comment type="pathway">
    <text evidence="1">Amino-acid degradation; L-phenylalanine degradation; acetoacetate and fumarate from L-phenylalanine: step 3/6.</text>
</comment>
<evidence type="ECO:0000256" key="3">
    <source>
        <dbReference type="ARBA" id="ARBA00022723"/>
    </source>
</evidence>
<dbReference type="GO" id="GO:0006559">
    <property type="term" value="P:L-phenylalanine catabolic process"/>
    <property type="evidence" value="ECO:0007669"/>
    <property type="project" value="UniProtKB-KW"/>
</dbReference>
<dbReference type="InterPro" id="IPR041736">
    <property type="entry name" value="4OHPhenylPyrv_dOase_N"/>
</dbReference>
<keyword evidence="7" id="KW-0472">Membrane</keyword>